<evidence type="ECO:0000256" key="4">
    <source>
        <dbReference type="ARBA" id="ARBA00022989"/>
    </source>
</evidence>
<keyword evidence="4 6" id="KW-1133">Transmembrane helix</keyword>
<dbReference type="InterPro" id="IPR045225">
    <property type="entry name" value="Uracil/uridine/allantoin_perm"/>
</dbReference>
<proteinExistence type="inferred from homology"/>
<dbReference type="EMBL" id="MPDP01000294">
    <property type="protein sequence ID" value="KAK1452805.1"/>
    <property type="molecule type" value="Genomic_DNA"/>
</dbReference>
<organism evidence="7 8">
    <name type="scientific">Colletotrichum cuscutae</name>
    <dbReference type="NCBI Taxonomy" id="1209917"/>
    <lineage>
        <taxon>Eukaryota</taxon>
        <taxon>Fungi</taxon>
        <taxon>Dikarya</taxon>
        <taxon>Ascomycota</taxon>
        <taxon>Pezizomycotina</taxon>
        <taxon>Sordariomycetes</taxon>
        <taxon>Hypocreomycetidae</taxon>
        <taxon>Glomerellales</taxon>
        <taxon>Glomerellaceae</taxon>
        <taxon>Colletotrichum</taxon>
        <taxon>Colletotrichum acutatum species complex</taxon>
    </lineage>
</organism>
<feature type="transmembrane region" description="Helical" evidence="6">
    <location>
        <begin position="162"/>
        <end position="182"/>
    </location>
</feature>
<evidence type="ECO:0000256" key="3">
    <source>
        <dbReference type="ARBA" id="ARBA00022692"/>
    </source>
</evidence>
<dbReference type="Proteomes" id="UP001239213">
    <property type="component" value="Unassembled WGS sequence"/>
</dbReference>
<evidence type="ECO:0000256" key="5">
    <source>
        <dbReference type="ARBA" id="ARBA00023136"/>
    </source>
</evidence>
<keyword evidence="3 6" id="KW-0812">Transmembrane</keyword>
<keyword evidence="5 6" id="KW-0472">Membrane</keyword>
<evidence type="ECO:0000256" key="1">
    <source>
        <dbReference type="ARBA" id="ARBA00004141"/>
    </source>
</evidence>
<evidence type="ECO:0000313" key="8">
    <source>
        <dbReference type="Proteomes" id="UP001239213"/>
    </source>
</evidence>
<dbReference type="GO" id="GO:0005886">
    <property type="term" value="C:plasma membrane"/>
    <property type="evidence" value="ECO:0007669"/>
    <property type="project" value="TreeGrafter"/>
</dbReference>
<sequence length="274" mass="30670">MANKTARRIKEALALKSDKSRHEEVSAWSNRDLIPLPPSRRTWGWFNFFGSWSLSSLNVATWQTPNTFLTQGLSVGQAMAVIVVPRALCCFFAILVAWCGLTWHIGFTVQNRYTWGFRASFIPLLQRILLNFTWTALQCFTVFWVVSLPFLFIRPERFKKPFFVSSVACGAAMVTLLAWSVVVARGVGPVFYQGEKVPSSSRWNVSWLMMAGINQAIGGKAAGMTNSSDFSRYAKNKRDYIVGTVSVYWVTGVLVCLGGLVTTAACQKIYGQIY</sequence>
<dbReference type="PANTHER" id="PTHR30618">
    <property type="entry name" value="NCS1 FAMILY PURINE/PYRIMIDINE TRANSPORTER"/>
    <property type="match status" value="1"/>
</dbReference>
<keyword evidence="8" id="KW-1185">Reference proteome</keyword>
<dbReference type="GO" id="GO:0015205">
    <property type="term" value="F:nucleobase transmembrane transporter activity"/>
    <property type="evidence" value="ECO:0007669"/>
    <property type="project" value="TreeGrafter"/>
</dbReference>
<feature type="transmembrane region" description="Helical" evidence="6">
    <location>
        <begin position="87"/>
        <end position="108"/>
    </location>
</feature>
<dbReference type="PANTHER" id="PTHR30618:SF4">
    <property type="entry name" value="ALLANTOIN PERMEASE"/>
    <property type="match status" value="1"/>
</dbReference>
<evidence type="ECO:0000313" key="7">
    <source>
        <dbReference type="EMBL" id="KAK1452805.1"/>
    </source>
</evidence>
<dbReference type="Pfam" id="PF02133">
    <property type="entry name" value="Transp_cyt_pur"/>
    <property type="match status" value="1"/>
</dbReference>
<reference evidence="7" key="1">
    <citation type="submission" date="2016-11" db="EMBL/GenBank/DDBJ databases">
        <title>The genome sequence of Colletotrichum cuscutae.</title>
        <authorList>
            <person name="Baroncelli R."/>
        </authorList>
    </citation>
    <scope>NUCLEOTIDE SEQUENCE</scope>
    <source>
        <strain evidence="7">IMI 304802</strain>
    </source>
</reference>
<comment type="subcellular location">
    <subcellularLocation>
        <location evidence="1">Membrane</location>
        <topology evidence="1">Multi-pass membrane protein</topology>
    </subcellularLocation>
</comment>
<name>A0AAI9XKE7_9PEZI</name>
<gene>
    <name evidence="7" type="ORF">CCUS01_10679</name>
</gene>
<evidence type="ECO:0000256" key="6">
    <source>
        <dbReference type="SAM" id="Phobius"/>
    </source>
</evidence>
<evidence type="ECO:0000256" key="2">
    <source>
        <dbReference type="ARBA" id="ARBA00008974"/>
    </source>
</evidence>
<comment type="similarity">
    <text evidence="2">Belongs to the purine-cytosine permease (2.A.39) family.</text>
</comment>
<protein>
    <submittedName>
        <fullName evidence="7">NCS1 nucleoside transporter</fullName>
    </submittedName>
</protein>
<dbReference type="InterPro" id="IPR001248">
    <property type="entry name" value="Pur-cyt_permease"/>
</dbReference>
<accession>A0AAI9XKE7</accession>
<dbReference type="AlphaFoldDB" id="A0AAI9XKE7"/>
<feature type="transmembrane region" description="Helical" evidence="6">
    <location>
        <begin position="128"/>
        <end position="153"/>
    </location>
</feature>
<feature type="transmembrane region" description="Helical" evidence="6">
    <location>
        <begin position="240"/>
        <end position="261"/>
    </location>
</feature>
<dbReference type="Gene3D" id="1.10.4160.10">
    <property type="entry name" value="Hydantoin permease"/>
    <property type="match status" value="1"/>
</dbReference>
<comment type="caution">
    <text evidence="7">The sequence shown here is derived from an EMBL/GenBank/DDBJ whole genome shotgun (WGS) entry which is preliminary data.</text>
</comment>